<proteinExistence type="predicted"/>
<dbReference type="GO" id="GO:0016747">
    <property type="term" value="F:acyltransferase activity, transferring groups other than amino-acyl groups"/>
    <property type="evidence" value="ECO:0007669"/>
    <property type="project" value="InterPro"/>
</dbReference>
<evidence type="ECO:0000259" key="1">
    <source>
        <dbReference type="PROSITE" id="PS51186"/>
    </source>
</evidence>
<evidence type="ECO:0000313" key="2">
    <source>
        <dbReference type="EMBL" id="GGH66613.1"/>
    </source>
</evidence>
<dbReference type="Proteomes" id="UP000600171">
    <property type="component" value="Unassembled WGS sequence"/>
</dbReference>
<sequence>MVGLGAGYALMESALEALRSLGFTPARLWALAGNERAVNFYRRQGWNLTGIQKIEKLPSGVELIELEMTRAL</sequence>
<comment type="caution">
    <text evidence="2">The sequence shown here is derived from an EMBL/GenBank/DDBJ whole genome shotgun (WGS) entry which is preliminary data.</text>
</comment>
<keyword evidence="3" id="KW-1185">Reference proteome</keyword>
<dbReference type="InterPro" id="IPR016181">
    <property type="entry name" value="Acyl_CoA_acyltransferase"/>
</dbReference>
<dbReference type="Gene3D" id="3.40.630.30">
    <property type="match status" value="1"/>
</dbReference>
<dbReference type="PROSITE" id="PS51186">
    <property type="entry name" value="GNAT"/>
    <property type="match status" value="1"/>
</dbReference>
<name>A0A917MVP3_9MICC</name>
<organism evidence="2 3">
    <name type="scientific">Rothia aerolata</name>
    <dbReference type="NCBI Taxonomy" id="1812262"/>
    <lineage>
        <taxon>Bacteria</taxon>
        <taxon>Bacillati</taxon>
        <taxon>Actinomycetota</taxon>
        <taxon>Actinomycetes</taxon>
        <taxon>Micrococcales</taxon>
        <taxon>Micrococcaceae</taxon>
        <taxon>Rothia</taxon>
    </lineage>
</organism>
<dbReference type="AlphaFoldDB" id="A0A917MVP3"/>
<gene>
    <name evidence="2" type="ORF">GCM10007359_20940</name>
</gene>
<evidence type="ECO:0000313" key="3">
    <source>
        <dbReference type="Proteomes" id="UP000600171"/>
    </source>
</evidence>
<dbReference type="SUPFAM" id="SSF55729">
    <property type="entry name" value="Acyl-CoA N-acyltransferases (Nat)"/>
    <property type="match status" value="1"/>
</dbReference>
<protein>
    <recommendedName>
        <fullName evidence="1">N-acetyltransferase domain-containing protein</fullName>
    </recommendedName>
</protein>
<dbReference type="Pfam" id="PF00583">
    <property type="entry name" value="Acetyltransf_1"/>
    <property type="match status" value="1"/>
</dbReference>
<reference evidence="2 3" key="1">
    <citation type="journal article" date="2014" name="Int. J. Syst. Evol. Microbiol.">
        <title>Complete genome sequence of Corynebacterium casei LMG S-19264T (=DSM 44701T), isolated from a smear-ripened cheese.</title>
        <authorList>
            <consortium name="US DOE Joint Genome Institute (JGI-PGF)"/>
            <person name="Walter F."/>
            <person name="Albersmeier A."/>
            <person name="Kalinowski J."/>
            <person name="Ruckert C."/>
        </authorList>
    </citation>
    <scope>NUCLEOTIDE SEQUENCE [LARGE SCALE GENOMIC DNA]</scope>
    <source>
        <strain evidence="2 3">CCM 8669</strain>
    </source>
</reference>
<accession>A0A917MVP3</accession>
<feature type="domain" description="N-acetyltransferase" evidence="1">
    <location>
        <begin position="1"/>
        <end position="72"/>
    </location>
</feature>
<dbReference type="EMBL" id="BMDC01000004">
    <property type="protein sequence ID" value="GGH66613.1"/>
    <property type="molecule type" value="Genomic_DNA"/>
</dbReference>
<dbReference type="InterPro" id="IPR000182">
    <property type="entry name" value="GNAT_dom"/>
</dbReference>